<keyword evidence="7" id="KW-0456">Lyase</keyword>
<dbReference type="GO" id="GO:0051539">
    <property type="term" value="F:4 iron, 4 sulfur cluster binding"/>
    <property type="evidence" value="ECO:0007669"/>
    <property type="project" value="UniProtKB-KW"/>
</dbReference>
<sequence length="429" mass="48394">MIGISALYCDTENEGDAIRYGKQSHGMKARPNAHAVPKSAAERRPVTAWNITRTCNLKCVHCYSDSEEKAYEGELTTDEGKNLITDLKEFKIPALLFSGGEPLVRKDIWELAGHAKNVGLRLTLSTNGVLIDEKIARRIKDLGFTYVGISLDGIGEVNDKFRGKEGAFKKAMRGFKNCVAVDQRVGLRMTLTRHNFENLHSIFDFIEKENIQRACFYHLVYSGRAEDISDEDLTHEETRAAMDIIMDRTEDLHKRGLHKDILTVDNHVDGPYMYLKLLEKNEAKAKKVKEMLEWNGGGRYSSGVSFGDIDFLGNVHADQFWMHHTFGNVRERRFSEIWQDTSDPVMNILKNRLDHLKGKCTKCKFLMMCGGALRVRADLVYGDATAPDPACYLTDEECGISPADRDELKAKGEDFPVPEHLLEKSSPAA</sequence>
<dbReference type="PANTHER" id="PTHR11228">
    <property type="entry name" value="RADICAL SAM DOMAIN PROTEIN"/>
    <property type="match status" value="1"/>
</dbReference>
<evidence type="ECO:0000256" key="4">
    <source>
        <dbReference type="ARBA" id="ARBA00022723"/>
    </source>
</evidence>
<dbReference type="PIRSF" id="PIRSF037420">
    <property type="entry name" value="PQQ_syn_pqqE"/>
    <property type="match status" value="1"/>
</dbReference>
<dbReference type="InterPro" id="IPR017200">
    <property type="entry name" value="PqqE-like"/>
</dbReference>
<comment type="cofactor">
    <cofactor evidence="1">
        <name>[4Fe-4S] cluster</name>
        <dbReference type="ChEBI" id="CHEBI:49883"/>
    </cofactor>
</comment>
<evidence type="ECO:0000256" key="2">
    <source>
        <dbReference type="ARBA" id="ARBA00022485"/>
    </source>
</evidence>
<dbReference type="SFLD" id="SFLDG01067">
    <property type="entry name" value="SPASM/twitch_domain_containing"/>
    <property type="match status" value="1"/>
</dbReference>
<keyword evidence="5" id="KW-0408">Iron</keyword>
<dbReference type="SUPFAM" id="SSF102114">
    <property type="entry name" value="Radical SAM enzymes"/>
    <property type="match status" value="1"/>
</dbReference>
<keyword evidence="2" id="KW-0004">4Fe-4S</keyword>
<dbReference type="EMBL" id="UOGA01000252">
    <property type="protein sequence ID" value="VAX23707.1"/>
    <property type="molecule type" value="Genomic_DNA"/>
</dbReference>
<dbReference type="SFLD" id="SFLDG01385">
    <property type="entry name" value="heme_carboxy_lyase_like"/>
    <property type="match status" value="1"/>
</dbReference>
<dbReference type="InterPro" id="IPR023885">
    <property type="entry name" value="4Fe4S-binding_SPASM_dom"/>
</dbReference>
<dbReference type="InterPro" id="IPR006638">
    <property type="entry name" value="Elp3/MiaA/NifB-like_rSAM"/>
</dbReference>
<proteinExistence type="predicted"/>
<dbReference type="NCBIfam" id="TIGR04085">
    <property type="entry name" value="rSAM_more_4Fe4S"/>
    <property type="match status" value="1"/>
</dbReference>
<evidence type="ECO:0000256" key="1">
    <source>
        <dbReference type="ARBA" id="ARBA00001966"/>
    </source>
</evidence>
<dbReference type="GO" id="GO:0006783">
    <property type="term" value="P:heme biosynthetic process"/>
    <property type="evidence" value="ECO:0007669"/>
    <property type="project" value="TreeGrafter"/>
</dbReference>
<dbReference type="Pfam" id="PF04055">
    <property type="entry name" value="Radical_SAM"/>
    <property type="match status" value="1"/>
</dbReference>
<keyword evidence="6" id="KW-0411">Iron-sulfur</keyword>
<reference evidence="10" key="1">
    <citation type="submission" date="2018-06" db="EMBL/GenBank/DDBJ databases">
        <authorList>
            <person name="Zhirakovskaya E."/>
        </authorList>
    </citation>
    <scope>NUCLEOTIDE SEQUENCE</scope>
</reference>
<dbReference type="FunFam" id="3.20.20.70:FF:000188">
    <property type="entry name" value="Mycofactocin radical SAM maturase MftC"/>
    <property type="match status" value="1"/>
</dbReference>
<keyword evidence="3" id="KW-0949">S-adenosyl-L-methionine</keyword>
<dbReference type="SFLD" id="SFLDS00029">
    <property type="entry name" value="Radical_SAM"/>
    <property type="match status" value="1"/>
</dbReference>
<dbReference type="Gene3D" id="3.20.20.70">
    <property type="entry name" value="Aldolase class I"/>
    <property type="match status" value="1"/>
</dbReference>
<evidence type="ECO:0000256" key="3">
    <source>
        <dbReference type="ARBA" id="ARBA00022691"/>
    </source>
</evidence>
<dbReference type="SFLD" id="SFLDG01386">
    <property type="entry name" value="main_SPASM_domain-containing"/>
    <property type="match status" value="1"/>
</dbReference>
<dbReference type="InterPro" id="IPR050377">
    <property type="entry name" value="Radical_SAM_PqqE_MftC-like"/>
</dbReference>
<feature type="domain" description="Radical SAM core" evidence="9">
    <location>
        <begin position="41"/>
        <end position="251"/>
    </location>
</feature>
<evidence type="ECO:0000256" key="7">
    <source>
        <dbReference type="ARBA" id="ARBA00023239"/>
    </source>
</evidence>
<name>A0A3B1D4P5_9ZZZZ</name>
<protein>
    <submittedName>
        <fullName evidence="10">Radical SAM heme biosynthesis protein AhbC, 12,18-didecarboxysirohaem deacetylase</fullName>
    </submittedName>
</protein>
<accession>A0A3B1D4P5</accession>
<dbReference type="InterPro" id="IPR013785">
    <property type="entry name" value="Aldolase_TIM"/>
</dbReference>
<organism evidence="10">
    <name type="scientific">hydrothermal vent metagenome</name>
    <dbReference type="NCBI Taxonomy" id="652676"/>
    <lineage>
        <taxon>unclassified sequences</taxon>
        <taxon>metagenomes</taxon>
        <taxon>ecological metagenomes</taxon>
    </lineage>
</organism>
<dbReference type="CDD" id="cd21123">
    <property type="entry name" value="SPASM_MftC-like"/>
    <property type="match status" value="1"/>
</dbReference>
<evidence type="ECO:0000256" key="8">
    <source>
        <dbReference type="SAM" id="MobiDB-lite"/>
    </source>
</evidence>
<dbReference type="AlphaFoldDB" id="A0A3B1D4P5"/>
<dbReference type="InterPro" id="IPR034480">
    <property type="entry name" value="Heme_synthase-like"/>
</dbReference>
<gene>
    <name evidence="10" type="ORF">MNBD_NITROSPINAE04-1574</name>
</gene>
<dbReference type="GO" id="GO:0046872">
    <property type="term" value="F:metal ion binding"/>
    <property type="evidence" value="ECO:0007669"/>
    <property type="project" value="UniProtKB-KW"/>
</dbReference>
<feature type="region of interest" description="Disordered" evidence="8">
    <location>
        <begin position="409"/>
        <end position="429"/>
    </location>
</feature>
<evidence type="ECO:0000256" key="6">
    <source>
        <dbReference type="ARBA" id="ARBA00023014"/>
    </source>
</evidence>
<evidence type="ECO:0000313" key="10">
    <source>
        <dbReference type="EMBL" id="VAX23707.1"/>
    </source>
</evidence>
<dbReference type="GO" id="GO:0003824">
    <property type="term" value="F:catalytic activity"/>
    <property type="evidence" value="ECO:0007669"/>
    <property type="project" value="InterPro"/>
</dbReference>
<dbReference type="PANTHER" id="PTHR11228:SF7">
    <property type="entry name" value="PQQA PEPTIDE CYCLASE"/>
    <property type="match status" value="1"/>
</dbReference>
<dbReference type="CDD" id="cd01335">
    <property type="entry name" value="Radical_SAM"/>
    <property type="match status" value="1"/>
</dbReference>
<evidence type="ECO:0000259" key="9">
    <source>
        <dbReference type="PROSITE" id="PS51918"/>
    </source>
</evidence>
<evidence type="ECO:0000256" key="5">
    <source>
        <dbReference type="ARBA" id="ARBA00023004"/>
    </source>
</evidence>
<dbReference type="InterPro" id="IPR058240">
    <property type="entry name" value="rSAM_sf"/>
</dbReference>
<dbReference type="PROSITE" id="PS51918">
    <property type="entry name" value="RADICAL_SAM"/>
    <property type="match status" value="1"/>
</dbReference>
<keyword evidence="4" id="KW-0479">Metal-binding</keyword>
<dbReference type="SMART" id="SM00729">
    <property type="entry name" value="Elp3"/>
    <property type="match status" value="1"/>
</dbReference>
<dbReference type="InterPro" id="IPR007197">
    <property type="entry name" value="rSAM"/>
</dbReference>